<protein>
    <submittedName>
        <fullName evidence="2">Uncharacterized protein</fullName>
    </submittedName>
</protein>
<evidence type="ECO:0000256" key="1">
    <source>
        <dbReference type="SAM" id="MobiDB-lite"/>
    </source>
</evidence>
<keyword evidence="3" id="KW-1185">Reference proteome</keyword>
<sequence length="68" mass="7361">MNYLRLSAAHHPVGSTASNEKGQMNSSILFEAFAGKKPQANIFLPNNTLDFSAFDRASKRGSEDADMG</sequence>
<gene>
    <name evidence="2" type="ORF">AB6A40_010595</name>
</gene>
<feature type="region of interest" description="Disordered" evidence="1">
    <location>
        <begin position="1"/>
        <end position="21"/>
    </location>
</feature>
<organism evidence="2 3">
    <name type="scientific">Gnathostoma spinigerum</name>
    <dbReference type="NCBI Taxonomy" id="75299"/>
    <lineage>
        <taxon>Eukaryota</taxon>
        <taxon>Metazoa</taxon>
        <taxon>Ecdysozoa</taxon>
        <taxon>Nematoda</taxon>
        <taxon>Chromadorea</taxon>
        <taxon>Rhabditida</taxon>
        <taxon>Spirurina</taxon>
        <taxon>Gnathostomatomorpha</taxon>
        <taxon>Gnathostomatoidea</taxon>
        <taxon>Gnathostomatidae</taxon>
        <taxon>Gnathostoma</taxon>
    </lineage>
</organism>
<dbReference type="AlphaFoldDB" id="A0ABD6EVH0"/>
<dbReference type="EMBL" id="JBGFUD010014267">
    <property type="protein sequence ID" value="MFH4983886.1"/>
    <property type="molecule type" value="Genomic_DNA"/>
</dbReference>
<reference evidence="2 3" key="1">
    <citation type="submission" date="2024-08" db="EMBL/GenBank/DDBJ databases">
        <title>Gnathostoma spinigerum genome.</title>
        <authorList>
            <person name="Gonzalez-Bertolin B."/>
            <person name="Monzon S."/>
            <person name="Zaballos A."/>
            <person name="Jimenez P."/>
            <person name="Dekumyoy P."/>
            <person name="Varona S."/>
            <person name="Cuesta I."/>
            <person name="Sumanam S."/>
            <person name="Adisakwattana P."/>
            <person name="Gasser R.B."/>
            <person name="Hernandez-Gonzalez A."/>
            <person name="Young N.D."/>
            <person name="Perteguer M.J."/>
        </authorList>
    </citation>
    <scope>NUCLEOTIDE SEQUENCE [LARGE SCALE GENOMIC DNA]</scope>
    <source>
        <strain evidence="2">AL3</strain>
        <tissue evidence="2">Liver</tissue>
    </source>
</reference>
<proteinExistence type="predicted"/>
<comment type="caution">
    <text evidence="2">The sequence shown here is derived from an EMBL/GenBank/DDBJ whole genome shotgun (WGS) entry which is preliminary data.</text>
</comment>
<name>A0ABD6EVH0_9BILA</name>
<dbReference type="Proteomes" id="UP001608902">
    <property type="component" value="Unassembled WGS sequence"/>
</dbReference>
<evidence type="ECO:0000313" key="2">
    <source>
        <dbReference type="EMBL" id="MFH4983886.1"/>
    </source>
</evidence>
<accession>A0ABD6EVH0</accession>
<evidence type="ECO:0000313" key="3">
    <source>
        <dbReference type="Proteomes" id="UP001608902"/>
    </source>
</evidence>